<dbReference type="InterPro" id="IPR012735">
    <property type="entry name" value="DhaK_1b"/>
</dbReference>
<dbReference type="GO" id="GO:0019563">
    <property type="term" value="P:glycerol catabolic process"/>
    <property type="evidence" value="ECO:0007669"/>
    <property type="project" value="TreeGrafter"/>
</dbReference>
<dbReference type="InterPro" id="IPR004006">
    <property type="entry name" value="DhaK_dom"/>
</dbReference>
<dbReference type="Proteomes" id="UP000094463">
    <property type="component" value="Chromosome"/>
</dbReference>
<dbReference type="InterPro" id="IPR050861">
    <property type="entry name" value="Dihydroxyacetone_Kinase"/>
</dbReference>
<name>A0A1D7QS46_9BACI</name>
<dbReference type="EMBL" id="CP012502">
    <property type="protein sequence ID" value="AOM81819.1"/>
    <property type="molecule type" value="Genomic_DNA"/>
</dbReference>
<evidence type="ECO:0000313" key="3">
    <source>
        <dbReference type="EMBL" id="AOM81819.1"/>
    </source>
</evidence>
<proteinExistence type="predicted"/>
<dbReference type="NCBIfam" id="TIGR02362">
    <property type="entry name" value="dhaK1b"/>
    <property type="match status" value="1"/>
</dbReference>
<dbReference type="GO" id="GO:0005829">
    <property type="term" value="C:cytosol"/>
    <property type="evidence" value="ECO:0007669"/>
    <property type="project" value="TreeGrafter"/>
</dbReference>
<keyword evidence="4" id="KW-1185">Reference proteome</keyword>
<sequence length="326" mass="35802">MKHLINDPAQAVREMLQGFAIANEATVELLIEQQAIVRRTISKDHVALISGGGSGHEPGHFGYVNENLLTAAVHGPVFVPPSKTQVLETIRHVDRGQGILVIVKNFTADLDAFLPAVIQAKTEGIAVTHVIVDDDVSVANDDSFERRRRGVAGTVLVHRILGKAASEGQSLKELKALGERLIQSMSTLGVALTPASVPGQDAPLFELHDEEVYFGVGIHGEAGYRKAPMQDSERIAVELVNKLKSRYRWKKRDRYVVLVNGLGGTTLMEQYIFTNDVRQLLQLEGLEVSWAGTGNWLTSLNMRGISLTMMKVEDHEWLRLLGIASC</sequence>
<dbReference type="GO" id="GO:0004371">
    <property type="term" value="F:glycerone kinase activity"/>
    <property type="evidence" value="ECO:0007669"/>
    <property type="project" value="UniProtKB-UniRule"/>
</dbReference>
<dbReference type="AlphaFoldDB" id="A0A1D7QS46"/>
<dbReference type="PROSITE" id="PS51481">
    <property type="entry name" value="DHAK"/>
    <property type="match status" value="1"/>
</dbReference>
<dbReference type="Gene3D" id="3.40.50.10440">
    <property type="entry name" value="Dihydroxyacetone kinase, domain 1"/>
    <property type="match status" value="1"/>
</dbReference>
<dbReference type="PANTHER" id="PTHR28629:SF4">
    <property type="entry name" value="TRIOKINASE_FMN CYCLASE"/>
    <property type="match status" value="1"/>
</dbReference>
<dbReference type="SUPFAM" id="SSF82549">
    <property type="entry name" value="DAK1/DegV-like"/>
    <property type="match status" value="1"/>
</dbReference>
<dbReference type="RefSeq" id="WP_069363955.1">
    <property type="nucleotide sequence ID" value="NZ_CP012502.1"/>
</dbReference>
<dbReference type="STRING" id="632773.BBEV_0425"/>
<dbReference type="PANTHER" id="PTHR28629">
    <property type="entry name" value="TRIOKINASE/FMN CYCLASE"/>
    <property type="match status" value="1"/>
</dbReference>
<dbReference type="OrthoDB" id="9806345at2"/>
<dbReference type="Gene3D" id="3.30.1180.20">
    <property type="entry name" value="Dihydroxyacetone kinase, domain 2"/>
    <property type="match status" value="1"/>
</dbReference>
<accession>A0A1D7QS46</accession>
<evidence type="ECO:0000256" key="1">
    <source>
        <dbReference type="NCBIfam" id="TIGR02362"/>
    </source>
</evidence>
<evidence type="ECO:0000313" key="4">
    <source>
        <dbReference type="Proteomes" id="UP000094463"/>
    </source>
</evidence>
<organism evidence="3 4">
    <name type="scientific">Salisediminibacterium beveridgei</name>
    <dbReference type="NCBI Taxonomy" id="632773"/>
    <lineage>
        <taxon>Bacteria</taxon>
        <taxon>Bacillati</taxon>
        <taxon>Bacillota</taxon>
        <taxon>Bacilli</taxon>
        <taxon>Bacillales</taxon>
        <taxon>Bacillaceae</taxon>
        <taxon>Salisediminibacterium</taxon>
    </lineage>
</organism>
<dbReference type="KEGG" id="bbev:BBEV_0425"/>
<reference evidence="3 4" key="1">
    <citation type="submission" date="2015-08" db="EMBL/GenBank/DDBJ databases">
        <title>The complete genome sequence of Bacillus beveridgei MLTeJB.</title>
        <authorList>
            <person name="Hanson T.E."/>
            <person name="Mesa C."/>
            <person name="Basesman S.M."/>
            <person name="Oremland R.S."/>
        </authorList>
    </citation>
    <scope>NUCLEOTIDE SEQUENCE [LARGE SCALE GENOMIC DNA]</scope>
    <source>
        <strain evidence="3 4">MLTeJB</strain>
    </source>
</reference>
<evidence type="ECO:0000259" key="2">
    <source>
        <dbReference type="PROSITE" id="PS51481"/>
    </source>
</evidence>
<keyword evidence="3" id="KW-0808">Transferase</keyword>
<protein>
    <recommendedName>
        <fullName evidence="1">DhaKLM operon coactivator DhaQ</fullName>
    </recommendedName>
</protein>
<dbReference type="FunFam" id="3.40.50.10440:FF:000001">
    <property type="entry name" value="Dihydroxyacetone kinase, DhaK subunit"/>
    <property type="match status" value="1"/>
</dbReference>
<dbReference type="PATRIC" id="fig|632773.3.peg.459"/>
<dbReference type="Pfam" id="PF02733">
    <property type="entry name" value="Dak1"/>
    <property type="match status" value="1"/>
</dbReference>
<gene>
    <name evidence="3" type="primary">dhaQ</name>
    <name evidence="3" type="ORF">BBEV_0425</name>
</gene>
<feature type="domain" description="DhaK" evidence="2">
    <location>
        <begin position="7"/>
        <end position="326"/>
    </location>
</feature>